<dbReference type="SUPFAM" id="SSF101447">
    <property type="entry name" value="Formin homology 2 domain (FH2 domain)"/>
    <property type="match status" value="1"/>
</dbReference>
<feature type="domain" description="FH2" evidence="3">
    <location>
        <begin position="1216"/>
        <end position="1653"/>
    </location>
</feature>
<accession>A0A6G0SLK5</accession>
<dbReference type="GO" id="GO:0006887">
    <property type="term" value="P:exocytosis"/>
    <property type="evidence" value="ECO:0007669"/>
    <property type="project" value="TreeGrafter"/>
</dbReference>
<dbReference type="SUPFAM" id="SSF48371">
    <property type="entry name" value="ARM repeat"/>
    <property type="match status" value="1"/>
</dbReference>
<dbReference type="InterPro" id="IPR003609">
    <property type="entry name" value="Pan_app"/>
</dbReference>
<evidence type="ECO:0000313" key="5">
    <source>
        <dbReference type="Proteomes" id="UP000486351"/>
    </source>
</evidence>
<dbReference type="Pfam" id="PF00024">
    <property type="entry name" value="PAN_1"/>
    <property type="match status" value="1"/>
</dbReference>
<name>A0A6G0SLK5_9STRA</name>
<dbReference type="Pfam" id="PF02181">
    <property type="entry name" value="FH2"/>
    <property type="match status" value="1"/>
</dbReference>
<evidence type="ECO:0000256" key="1">
    <source>
        <dbReference type="ARBA" id="ARBA00006290"/>
    </source>
</evidence>
<feature type="compositionally biased region" description="Polar residues" evidence="2">
    <location>
        <begin position="360"/>
        <end position="378"/>
    </location>
</feature>
<dbReference type="InterPro" id="IPR019309">
    <property type="entry name" value="WASHC3"/>
</dbReference>
<dbReference type="Gene3D" id="1.20.58.2220">
    <property type="entry name" value="Formin, FH2 domain"/>
    <property type="match status" value="1"/>
</dbReference>
<reference evidence="4 5" key="1">
    <citation type="submission" date="2018-09" db="EMBL/GenBank/DDBJ databases">
        <title>Genomic investigation of the strawberry pathogen Phytophthora fragariae indicates pathogenicity is determined by transcriptional variation in three key races.</title>
        <authorList>
            <person name="Adams T.M."/>
            <person name="Armitage A.D."/>
            <person name="Sobczyk M.K."/>
            <person name="Bates H.J."/>
            <person name="Dunwell J.M."/>
            <person name="Nellist C.F."/>
            <person name="Harrison R.J."/>
        </authorList>
    </citation>
    <scope>NUCLEOTIDE SEQUENCE [LARGE SCALE GENOMIC DNA]</scope>
    <source>
        <strain evidence="4 5">NOV-77</strain>
    </source>
</reference>
<dbReference type="Proteomes" id="UP000486351">
    <property type="component" value="Unassembled WGS sequence"/>
</dbReference>
<dbReference type="Pfam" id="PF10152">
    <property type="entry name" value="CCDC53"/>
    <property type="match status" value="7"/>
</dbReference>
<dbReference type="InterPro" id="IPR042201">
    <property type="entry name" value="FH2_Formin_sf"/>
</dbReference>
<dbReference type="PANTHER" id="PTHR13015">
    <property type="entry name" value="PROTEIN AD-016-RELATED"/>
    <property type="match status" value="1"/>
</dbReference>
<dbReference type="InterPro" id="IPR015425">
    <property type="entry name" value="FH2_Formin"/>
</dbReference>
<comment type="similarity">
    <text evidence="1">Belongs to the CCDC53 family.</text>
</comment>
<feature type="region of interest" description="Disordered" evidence="2">
    <location>
        <begin position="1710"/>
        <end position="1741"/>
    </location>
</feature>
<dbReference type="GO" id="GO:0030041">
    <property type="term" value="P:actin filament polymerization"/>
    <property type="evidence" value="ECO:0007669"/>
    <property type="project" value="TreeGrafter"/>
</dbReference>
<dbReference type="SUPFAM" id="SSF57414">
    <property type="entry name" value="Hairpin loop containing domain-like"/>
    <property type="match status" value="1"/>
</dbReference>
<feature type="compositionally biased region" description="Low complexity" evidence="2">
    <location>
        <begin position="864"/>
        <end position="881"/>
    </location>
</feature>
<feature type="region of interest" description="Disordered" evidence="2">
    <location>
        <begin position="1647"/>
        <end position="1686"/>
    </location>
</feature>
<feature type="region of interest" description="Disordered" evidence="2">
    <location>
        <begin position="325"/>
        <end position="419"/>
    </location>
</feature>
<dbReference type="PANTHER" id="PTHR13015:SF0">
    <property type="entry name" value="WASH COMPLEX SUBUNIT 3"/>
    <property type="match status" value="1"/>
</dbReference>
<feature type="compositionally biased region" description="Basic and acidic residues" evidence="2">
    <location>
        <begin position="386"/>
        <end position="398"/>
    </location>
</feature>
<proteinExistence type="inferred from homology"/>
<feature type="compositionally biased region" description="Polar residues" evidence="2">
    <location>
        <begin position="400"/>
        <end position="419"/>
    </location>
</feature>
<protein>
    <recommendedName>
        <fullName evidence="3">FH2 domain-containing protein</fullName>
    </recommendedName>
</protein>
<feature type="compositionally biased region" description="Polar residues" evidence="2">
    <location>
        <begin position="337"/>
        <end position="351"/>
    </location>
</feature>
<feature type="region of interest" description="Disordered" evidence="2">
    <location>
        <begin position="1008"/>
        <end position="1030"/>
    </location>
</feature>
<dbReference type="SMART" id="SM00498">
    <property type="entry name" value="FH2"/>
    <property type="match status" value="1"/>
</dbReference>
<sequence length="2617" mass="284243">MGNLYSSEGVHLRFLDGCPEIPPAPAEDQVQLLFDEFLLSACADQELREEINAAESIETKWAYAFLSKLPHGSVTEEWLNPRDCVELLQRFRGDVKCIHDLFLAIRINMLLRPGAWIEKFVLENGIEQLMSPLQVSGGASVETCNEVLSTLFVLTSSSNGAQGIVKTPECCPLLYTIFDLSSSNEVKVRALKLMGILFRDSSMARDAFSSKSPEDRSLQSLVNKIEQNQSDIAFQLAAVKFINVLLETTRIRKQQAEICEDLKANGFLTLLEVFKNRDVATDADTSIMACMVDQVKVFFEIFDEATKKDTFGALRLALSGALSTNRNDSTLMGDRATGNQGENDGSTNPEQEQSDEHGPNDSSTSDTAKTCTLTQSLNPGDMQCNPDRESDQRPDRIKTTTRSDASKSINFDENAMTSSSPDTALLEAVFGQLQQHTKKVDQETNEKLTNLLQKIALSLSDESEGCQAFDRLEKMFASTQNPSKEQSDYGVHAKEPAFAVAAETKEPDLLTRVGMALFPSMSEPASSLAKPPTSGRPTLFSGFGDFSLPSLTATTPAKGSISRSSFSSFIGADGVSSPWGKSTDSSATRGVKLSLPFFQSSRKGPGLGATPACTPIATASVRKDAKRPVFPSFPSPPRKEPPPTFQASVIVPPTTTTAPPSAAPLPPIDITPELPTLNVVGKPPLVIEPDTTRSSNAPPPPATGTDISKFRKLLSMGAPREAVRVKMQQAGINPDLLNEQQGFIPKASPKPVATPENMTPESHTDVAVGSDVSKFRKLLSMGAPLEAVKAKMRQAGLDPNLLDQKASVTPAVKEPILTPASMPEPTSGPGISKFKKLLAMGAPLAAVKAKMTQAGLDPALLDGPSSAVSPASSDSPAPSVKVKVKDDPSYAKFFKLLSMGAPSAAVKAKMVQAGLNSALLDTPDADMPTVGAPSDSTPPMAEAASNPHALLSNMLSSRTPAQTEAPVKVKDDPQYAKFFKLLSMGAPAESVKAKMRMAGLQLELLDTPDAPVKPAPSASNVGGSQPEGKVKDDPAYAKFFKLLSMGAPAESVKAKMRMAGLNSDLLDTPDASLPSSNTPLAATRTAFKVKDDPGYAKFFKLLSMGAPAESVKAKMQMAGLKPELLDTPDADLPSVDIQAPVQPQVKVKDDPAYAKFFKLLEMGAPAESVKAKMRMAGLQGDLLDTPDAILPSSTSTNQPAAPATTTTAARRAHLSIAIKPVVKAKTRAFYWQHLKTEAIKGTIWEELEKEHSNQSNQDRLTLTESELELLETEFPPPAACGPSTGTRRGSMSGIGSPGGPASPLASPRIVFLIDRARSNNISIIVKQFKMSNAALRVAIMKMDSEVLTLDRVQGLIKILPTEEEIAAITGFNGDPTTLNGAELVLKELITVPRLKQRLSALETKHQFPAWVRDLQTKINKIRVACNEIALSSEFKTILLVILQVGNKMNQGTARGGAKGFRLNDLTKLVQLKSVDRTVTLLHYVARMIRTKKGNVVRLGDSLASLYDVQSIPIPELQGDMNRINDITENINVELAAQRLKNRLEEKEENDLFVESMTVFVDEASKDVATLKTDLDETLRLMRDIMLRFDRNTDEDEASPAVDVPLTPAALTGAGEFFSVIYEFTMSLMKADRENEIKRIREEKRLKQQELKNATPRRNSVDRVTLKKLNSPATPEPQDVPRRKSMLAVPSSASFKSEGVSSLLPGIPNNPITANLDGAVKPDAEPESSTPPETQKAPKQEVDAEKITLESTSMSKLTVEAPSAVSTADEIQPIAEAKLDLTMDDKVVPKPTGIPKPALKVPGKILVPTGIASPLKKVVGATPTGIPSPLKFKRTSSSCSSLEKTGPFDAASLNEIKKTKHTTNNELRTLKPEVETEGEDHVTATAVDTRQCPLLDEFRVMVSTVSMTDFSPPLEIFPTTDTIEARRRLSTDALNSFRAIDKKGLRGFLEGGVFSLSTPLACAEHCIADPLCLSFDFETVSFDCYISHSDRYAHPEAYLDFPTGVYYEWQGVVDAPEIEPSGGLFNTQIVVRLLTAKLGAEIHYHVISSTKLVTTNLTATGLFGTGQNFSVAASGDIITLPKYSCKIYAIAAKEGMNDSTLVVSNEYQIFPSKYVYLVPNFNGEYHGRVARIELDLKGKKRPRPARFLEFSDYETPNGIGPYDGQVNVIDMSTLDLVFKGFYGGFTAFSKATFVNETYLVPAADDPKYSTTEWRVALKAQYTPSTTHSGFGSPAELERDVEYLYLVPFYNGTIYASKVLRVLALTFASTTPIVETLDVGSLDKSLKGFGSSFSDGSFGYLVPRENESGLFGKLVRFRIDNFTTASVEVLNLTAIDPRYVGFSSAFTYGAYAYMVPFRRPLVGDELTMNLREFPVSSSGLVVRVDLSTFRVAGSLDLAGVHPDLCGFSGAVTVTHFAYFIPYMRVKEPDSQELNPYSGLVGRVDLRDFSSVQYLNLTAIDSGLRGFMKGFAYRQYVFLVPHRSSFYDPMGPAQSGKVARIDTRDFSLNGVSFLDLTAALRSQAPDFADTDLRGFNGGVVSGKYGFFVPYFNGATFSGKVCRINLDKFDEVQTLDLTQLDSKLRGFADGILSRVEETLEANLFDEFQIRLGTTDPYDYHY</sequence>
<evidence type="ECO:0000259" key="3">
    <source>
        <dbReference type="PROSITE" id="PS51444"/>
    </source>
</evidence>
<dbReference type="InterPro" id="IPR011989">
    <property type="entry name" value="ARM-like"/>
</dbReference>
<dbReference type="GO" id="GO:0071203">
    <property type="term" value="C:WASH complex"/>
    <property type="evidence" value="ECO:0007669"/>
    <property type="project" value="InterPro"/>
</dbReference>
<evidence type="ECO:0000313" key="4">
    <source>
        <dbReference type="EMBL" id="KAE9361557.1"/>
    </source>
</evidence>
<feature type="region of interest" description="Disordered" evidence="2">
    <location>
        <begin position="687"/>
        <end position="706"/>
    </location>
</feature>
<dbReference type="InterPro" id="IPR016024">
    <property type="entry name" value="ARM-type_fold"/>
</dbReference>
<organism evidence="4 5">
    <name type="scientific">Phytophthora fragariae</name>
    <dbReference type="NCBI Taxonomy" id="53985"/>
    <lineage>
        <taxon>Eukaryota</taxon>
        <taxon>Sar</taxon>
        <taxon>Stramenopiles</taxon>
        <taxon>Oomycota</taxon>
        <taxon>Peronosporomycetes</taxon>
        <taxon>Peronosporales</taxon>
        <taxon>Peronosporaceae</taxon>
        <taxon>Phytophthora</taxon>
    </lineage>
</organism>
<feature type="region of interest" description="Disordered" evidence="2">
    <location>
        <begin position="1274"/>
        <end position="1300"/>
    </location>
</feature>
<feature type="compositionally biased region" description="Low complexity" evidence="2">
    <location>
        <begin position="1289"/>
        <end position="1300"/>
    </location>
</feature>
<dbReference type="Gene3D" id="1.25.10.10">
    <property type="entry name" value="Leucine-rich Repeat Variant"/>
    <property type="match status" value="1"/>
</dbReference>
<evidence type="ECO:0000256" key="2">
    <source>
        <dbReference type="SAM" id="MobiDB-lite"/>
    </source>
</evidence>
<feature type="region of interest" description="Disordered" evidence="2">
    <location>
        <begin position="863"/>
        <end position="882"/>
    </location>
</feature>
<dbReference type="EMBL" id="QXFY01000021">
    <property type="protein sequence ID" value="KAE9361557.1"/>
    <property type="molecule type" value="Genomic_DNA"/>
</dbReference>
<gene>
    <name evidence="4" type="ORF">PF008_g954</name>
</gene>
<dbReference type="PROSITE" id="PS51444">
    <property type="entry name" value="FH2"/>
    <property type="match status" value="1"/>
</dbReference>
<comment type="caution">
    <text evidence="4">The sequence shown here is derived from an EMBL/GenBank/DDBJ whole genome shotgun (WGS) entry which is preliminary data.</text>
</comment>